<dbReference type="RefSeq" id="XP_034248292.1">
    <property type="nucleotide sequence ID" value="XM_034392401.1"/>
</dbReference>
<protein>
    <submittedName>
        <fullName evidence="3">Uncharacterized protein LOC117649528</fullName>
    </submittedName>
</protein>
<organism evidence="3">
    <name type="scientific">Thrips palmi</name>
    <name type="common">Melon thrips</name>
    <dbReference type="NCBI Taxonomy" id="161013"/>
    <lineage>
        <taxon>Eukaryota</taxon>
        <taxon>Metazoa</taxon>
        <taxon>Ecdysozoa</taxon>
        <taxon>Arthropoda</taxon>
        <taxon>Hexapoda</taxon>
        <taxon>Insecta</taxon>
        <taxon>Pterygota</taxon>
        <taxon>Neoptera</taxon>
        <taxon>Paraneoptera</taxon>
        <taxon>Thysanoptera</taxon>
        <taxon>Terebrantia</taxon>
        <taxon>Thripoidea</taxon>
        <taxon>Thripidae</taxon>
        <taxon>Thrips</taxon>
    </lineage>
</organism>
<reference evidence="3" key="1">
    <citation type="submission" date="2025-08" db="UniProtKB">
        <authorList>
            <consortium name="RefSeq"/>
        </authorList>
    </citation>
    <scope>IDENTIFICATION</scope>
    <source>
        <tissue evidence="3">Total insect</tissue>
    </source>
</reference>
<accession>A0A6P8ZSQ3</accession>
<feature type="transmembrane region" description="Helical" evidence="1">
    <location>
        <begin position="25"/>
        <end position="45"/>
    </location>
</feature>
<evidence type="ECO:0000313" key="3">
    <source>
        <dbReference type="RefSeq" id="XP_034248292.1"/>
    </source>
</evidence>
<dbReference type="GeneID" id="117649528"/>
<dbReference type="Proteomes" id="UP000515158">
    <property type="component" value="Unplaced"/>
</dbReference>
<keyword evidence="1" id="KW-0472">Membrane</keyword>
<dbReference type="AlphaFoldDB" id="A0A6P8ZSQ3"/>
<name>A0A6P8ZSQ3_THRPL</name>
<gene>
    <name evidence="3" type="primary">LOC117649528</name>
</gene>
<evidence type="ECO:0000256" key="1">
    <source>
        <dbReference type="SAM" id="Phobius"/>
    </source>
</evidence>
<dbReference type="KEGG" id="tpal:117649528"/>
<proteinExistence type="predicted"/>
<keyword evidence="2" id="KW-1185">Reference proteome</keyword>
<evidence type="ECO:0000313" key="2">
    <source>
        <dbReference type="Proteomes" id="UP000515158"/>
    </source>
</evidence>
<keyword evidence="1" id="KW-1133">Transmembrane helix</keyword>
<keyword evidence="1" id="KW-0812">Transmembrane</keyword>
<sequence length="297" mass="31608">MTMPWRLSRQWAPSLLVAVQSHPRYLIEIWLYCIVAVVLGVAVLIRNRPSRPLELFFFLDDTINDPGPESLSSLLEGQEAEEAQEAALDDADRLSAGDAGAGDAVGADLRHWVREALAAPAAAAAASLQVDSTVHPVQVHAACAACHAALTSTDVVPMTSSDALLAEEDEDVVVEDLDEDVDGDVLDDGEFVLSVGDSTLTLGGDQSSEAVQHVQHESEVQDEPAGAPPPRGNMVEYVSARYQSFKKAALAEKLLAVDPGALTSTLLSSEKDLLAILSLALKPRRAGASWRGRQQGN</sequence>
<dbReference type="InParanoid" id="A0A6P8ZSQ3"/>